<dbReference type="EMBL" id="MNCJ02000328">
    <property type="protein sequence ID" value="KAF5774935.1"/>
    <property type="molecule type" value="Genomic_DNA"/>
</dbReference>
<reference evidence="1" key="1">
    <citation type="journal article" date="2017" name="Nature">
        <title>The sunflower genome provides insights into oil metabolism, flowering and Asterid evolution.</title>
        <authorList>
            <person name="Badouin H."/>
            <person name="Gouzy J."/>
            <person name="Grassa C.J."/>
            <person name="Murat F."/>
            <person name="Staton S.E."/>
            <person name="Cottret L."/>
            <person name="Lelandais-Briere C."/>
            <person name="Owens G.L."/>
            <person name="Carrere S."/>
            <person name="Mayjonade B."/>
            <person name="Legrand L."/>
            <person name="Gill N."/>
            <person name="Kane N.C."/>
            <person name="Bowers J.E."/>
            <person name="Hubner S."/>
            <person name="Bellec A."/>
            <person name="Berard A."/>
            <person name="Berges H."/>
            <person name="Blanchet N."/>
            <person name="Boniface M.C."/>
            <person name="Brunel D."/>
            <person name="Catrice O."/>
            <person name="Chaidir N."/>
            <person name="Claudel C."/>
            <person name="Donnadieu C."/>
            <person name="Faraut T."/>
            <person name="Fievet G."/>
            <person name="Helmstetter N."/>
            <person name="King M."/>
            <person name="Knapp S.J."/>
            <person name="Lai Z."/>
            <person name="Le Paslier M.C."/>
            <person name="Lippi Y."/>
            <person name="Lorenzon L."/>
            <person name="Mandel J.R."/>
            <person name="Marage G."/>
            <person name="Marchand G."/>
            <person name="Marquand E."/>
            <person name="Bret-Mestries E."/>
            <person name="Morien E."/>
            <person name="Nambeesan S."/>
            <person name="Nguyen T."/>
            <person name="Pegot-Espagnet P."/>
            <person name="Pouilly N."/>
            <person name="Raftis F."/>
            <person name="Sallet E."/>
            <person name="Schiex T."/>
            <person name="Thomas J."/>
            <person name="Vandecasteele C."/>
            <person name="Vares D."/>
            <person name="Vear F."/>
            <person name="Vautrin S."/>
            <person name="Crespi M."/>
            <person name="Mangin B."/>
            <person name="Burke J.M."/>
            <person name="Salse J."/>
            <person name="Munos S."/>
            <person name="Vincourt P."/>
            <person name="Rieseberg L.H."/>
            <person name="Langlade N.B."/>
        </authorList>
    </citation>
    <scope>NUCLEOTIDE SEQUENCE</scope>
    <source>
        <tissue evidence="1">Leaves</tissue>
    </source>
</reference>
<comment type="caution">
    <text evidence="1">The sequence shown here is derived from an EMBL/GenBank/DDBJ whole genome shotgun (WGS) entry which is preliminary data.</text>
</comment>
<dbReference type="Gramene" id="mRNA:HanXRQr2_Chr13g0606421">
    <property type="protein sequence ID" value="mRNA:HanXRQr2_Chr13g0606421"/>
    <property type="gene ID" value="HanXRQr2_Chr13g0606421"/>
</dbReference>
<dbReference type="Proteomes" id="UP000215914">
    <property type="component" value="Unassembled WGS sequence"/>
</dbReference>
<evidence type="ECO:0000313" key="1">
    <source>
        <dbReference type="EMBL" id="KAF5774935.1"/>
    </source>
</evidence>
<keyword evidence="2" id="KW-1185">Reference proteome</keyword>
<organism evidence="1 2">
    <name type="scientific">Helianthus annuus</name>
    <name type="common">Common sunflower</name>
    <dbReference type="NCBI Taxonomy" id="4232"/>
    <lineage>
        <taxon>Eukaryota</taxon>
        <taxon>Viridiplantae</taxon>
        <taxon>Streptophyta</taxon>
        <taxon>Embryophyta</taxon>
        <taxon>Tracheophyta</taxon>
        <taxon>Spermatophyta</taxon>
        <taxon>Magnoliopsida</taxon>
        <taxon>eudicotyledons</taxon>
        <taxon>Gunneridae</taxon>
        <taxon>Pentapetalae</taxon>
        <taxon>asterids</taxon>
        <taxon>campanulids</taxon>
        <taxon>Asterales</taxon>
        <taxon>Asteraceae</taxon>
        <taxon>Asteroideae</taxon>
        <taxon>Heliantheae alliance</taxon>
        <taxon>Heliantheae</taxon>
        <taxon>Helianthus</taxon>
    </lineage>
</organism>
<reference evidence="1" key="2">
    <citation type="submission" date="2020-06" db="EMBL/GenBank/DDBJ databases">
        <title>Helianthus annuus Genome sequencing and assembly Release 2.</title>
        <authorList>
            <person name="Gouzy J."/>
            <person name="Langlade N."/>
            <person name="Munos S."/>
        </authorList>
    </citation>
    <scope>NUCLEOTIDE SEQUENCE</scope>
    <source>
        <tissue evidence="1">Leaves</tissue>
    </source>
</reference>
<protein>
    <submittedName>
        <fullName evidence="1">Uncharacterized protein</fullName>
    </submittedName>
</protein>
<name>A0A9K3EKJ4_HELAN</name>
<accession>A0A9K3EKJ4</accession>
<evidence type="ECO:0000313" key="2">
    <source>
        <dbReference type="Proteomes" id="UP000215914"/>
    </source>
</evidence>
<proteinExistence type="predicted"/>
<dbReference type="AlphaFoldDB" id="A0A9K3EKJ4"/>
<gene>
    <name evidence="1" type="ORF">HanXRQr2_Chr13g0606421</name>
</gene>
<sequence>MRRKRTFSSFPLSIRTLNSNEARSHLPHFHNDFLSKILYWFSKS</sequence>